<keyword evidence="1" id="KW-0472">Membrane</keyword>
<evidence type="ECO:0000256" key="1">
    <source>
        <dbReference type="SAM" id="Phobius"/>
    </source>
</evidence>
<sequence length="117" mass="12668">MLIRLGSFLAAGAAAYLVLSVIFSFVCLGLGHNTMEMMYGGTALYVLTLAAAVEGAWLLPDEIRNSPSVARLTRTSHRTEYCRICREAARQPSTHITGAAPDGELNAQLLLADRERT</sequence>
<keyword evidence="1" id="KW-1133">Transmembrane helix</keyword>
<organism evidence="2 3">
    <name type="scientific">Neoaquamicrobium sediminum</name>
    <dbReference type="NCBI Taxonomy" id="1849104"/>
    <lineage>
        <taxon>Bacteria</taxon>
        <taxon>Pseudomonadati</taxon>
        <taxon>Pseudomonadota</taxon>
        <taxon>Alphaproteobacteria</taxon>
        <taxon>Hyphomicrobiales</taxon>
        <taxon>Phyllobacteriaceae</taxon>
        <taxon>Neoaquamicrobium</taxon>
    </lineage>
</organism>
<accession>A0ABV3WZ77</accession>
<evidence type="ECO:0000313" key="2">
    <source>
        <dbReference type="EMBL" id="MEX4009909.1"/>
    </source>
</evidence>
<feature type="transmembrane region" description="Helical" evidence="1">
    <location>
        <begin position="7"/>
        <end position="31"/>
    </location>
</feature>
<name>A0ABV3WZ77_9HYPH</name>
<proteinExistence type="predicted"/>
<gene>
    <name evidence="2" type="ORF">V1479_21560</name>
</gene>
<feature type="transmembrane region" description="Helical" evidence="1">
    <location>
        <begin position="37"/>
        <end position="59"/>
    </location>
</feature>
<evidence type="ECO:0000313" key="3">
    <source>
        <dbReference type="Proteomes" id="UP001559025"/>
    </source>
</evidence>
<keyword evidence="1" id="KW-0812">Transmembrane</keyword>
<protein>
    <submittedName>
        <fullName evidence="2">Uncharacterized protein</fullName>
    </submittedName>
</protein>
<dbReference type="EMBL" id="JAZHFV010000007">
    <property type="protein sequence ID" value="MEX4009909.1"/>
    <property type="molecule type" value="Genomic_DNA"/>
</dbReference>
<dbReference type="Proteomes" id="UP001559025">
    <property type="component" value="Unassembled WGS sequence"/>
</dbReference>
<comment type="caution">
    <text evidence="2">The sequence shown here is derived from an EMBL/GenBank/DDBJ whole genome shotgun (WGS) entry which is preliminary data.</text>
</comment>
<reference evidence="2 3" key="1">
    <citation type="submission" date="2024-01" db="EMBL/GenBank/DDBJ databases">
        <title>New evidence supports the origin of RcGTA from prophage.</title>
        <authorList>
            <person name="Xu Y."/>
            <person name="Liu B."/>
            <person name="Chen F."/>
        </authorList>
    </citation>
    <scope>NUCLEOTIDE SEQUENCE [LARGE SCALE GENOMIC DNA]</scope>
    <source>
        <strain evidence="2 3">CBW1107-2</strain>
    </source>
</reference>
<dbReference type="RefSeq" id="WP_368804699.1">
    <property type="nucleotide sequence ID" value="NZ_JAZHFV010000007.1"/>
</dbReference>
<keyword evidence="3" id="KW-1185">Reference proteome</keyword>